<dbReference type="EMBL" id="AP008231">
    <property type="protein sequence ID" value="BAD78855.1"/>
    <property type="molecule type" value="Genomic_DNA"/>
</dbReference>
<keyword evidence="1" id="KW-0472">Membrane</keyword>
<name>A0A0H3K3Z8_SYNP6</name>
<reference evidence="2 3" key="1">
    <citation type="journal article" date="2007" name="Photosyn. Res.">
        <title>Complete nucleotide sequence of the freshwater unicellular cyanobacterium Synechococcus elongatus PCC 6301 chromosome: gene content and organization.</title>
        <authorList>
            <person name="Sugita C."/>
            <person name="Ogata K."/>
            <person name="Shikata M."/>
            <person name="Jikuya H."/>
            <person name="Takano J."/>
            <person name="Furumichi M."/>
            <person name="Kanehisa M."/>
            <person name="Omata T."/>
            <person name="Sugiura M."/>
            <person name="Sugita M."/>
        </authorList>
    </citation>
    <scope>NUCLEOTIDE SEQUENCE [LARGE SCALE GENOMIC DNA]</scope>
    <source>
        <strain evidence="3">ATCC 27144 / PCC 6301 / SAUG 1402/1</strain>
    </source>
</reference>
<organism evidence="2 3">
    <name type="scientific">Synechococcus sp. (strain ATCC 27144 / PCC 6301 / SAUG 1402/1)</name>
    <name type="common">Anacystis nidulans</name>
    <dbReference type="NCBI Taxonomy" id="269084"/>
    <lineage>
        <taxon>Bacteria</taxon>
        <taxon>Bacillati</taxon>
        <taxon>Cyanobacteriota</taxon>
        <taxon>Cyanophyceae</taxon>
        <taxon>Synechococcales</taxon>
        <taxon>Synechococcaceae</taxon>
        <taxon>Synechococcus</taxon>
    </lineage>
</organism>
<dbReference type="GeneID" id="72429723"/>
<dbReference type="Proteomes" id="UP000001175">
    <property type="component" value="Chromosome"/>
</dbReference>
<evidence type="ECO:0000313" key="3">
    <source>
        <dbReference type="Proteomes" id="UP000001175"/>
    </source>
</evidence>
<dbReference type="AlphaFoldDB" id="A0A0H3K3Z8"/>
<dbReference type="PANTHER" id="PTHR36383">
    <property type="entry name" value="OS09G0529350 PROTEIN"/>
    <property type="match status" value="1"/>
</dbReference>
<keyword evidence="1" id="KW-0812">Transmembrane</keyword>
<feature type="transmembrane region" description="Helical" evidence="1">
    <location>
        <begin position="66"/>
        <end position="90"/>
    </location>
</feature>
<dbReference type="PANTHER" id="PTHR36383:SF1">
    <property type="entry name" value="PROTEIN, PUTATIVE-RELATED"/>
    <property type="match status" value="1"/>
</dbReference>
<dbReference type="eggNOG" id="ENOG503305C">
    <property type="taxonomic scope" value="Bacteria"/>
</dbReference>
<gene>
    <name evidence="2" type="ordered locus">syc0665_d</name>
</gene>
<feature type="transmembrane region" description="Helical" evidence="1">
    <location>
        <begin position="40"/>
        <end position="60"/>
    </location>
</feature>
<evidence type="ECO:0000313" key="2">
    <source>
        <dbReference type="EMBL" id="BAD78855.1"/>
    </source>
</evidence>
<proteinExistence type="predicted"/>
<accession>A0A0H3K3Z8</accession>
<dbReference type="KEGG" id="syc:syc0665_d"/>
<evidence type="ECO:0000256" key="1">
    <source>
        <dbReference type="SAM" id="Phobius"/>
    </source>
</evidence>
<sequence length="167" mass="17471">MRSPVGAEQTGVCDRGCAGVLTRMTRSSLSLAERWESAKAGLLALATAVIPAAALIGLEIQRPSALPAWTTLAVHSGAIAVSVFLFGVTYRYAIRSDTNPHLRNGLVGAFGLVRGLGLLENGATTSLDLPWLTSQLGGSLLLFALCATSLDFAIARGWLRPIPSSPQ</sequence>
<dbReference type="RefSeq" id="WP_011242977.1">
    <property type="nucleotide sequence ID" value="NC_006576.1"/>
</dbReference>
<keyword evidence="1" id="KW-1133">Transmembrane helix</keyword>
<protein>
    <submittedName>
        <fullName evidence="2">Uncharacterized protein</fullName>
    </submittedName>
</protein>